<dbReference type="STRING" id="161896.UL81_06705"/>
<dbReference type="InterPro" id="IPR036182">
    <property type="entry name" value="PCuAC_sf"/>
</dbReference>
<dbReference type="AlphaFoldDB" id="A0A0F6TAU1"/>
<evidence type="ECO:0000313" key="2">
    <source>
        <dbReference type="EMBL" id="AKE39304.1"/>
    </source>
</evidence>
<dbReference type="InterPro" id="IPR007410">
    <property type="entry name" value="LpqE-like"/>
</dbReference>
<dbReference type="SUPFAM" id="SSF110087">
    <property type="entry name" value="DR1885-like metal-binding protein"/>
    <property type="match status" value="1"/>
</dbReference>
<dbReference type="HOGENOM" id="CLU_100939_0_0_11"/>
<dbReference type="PANTHER" id="PTHR36302:SF1">
    <property type="entry name" value="COPPER CHAPERONE PCU(A)C"/>
    <property type="match status" value="1"/>
</dbReference>
<dbReference type="PANTHER" id="PTHR36302">
    <property type="entry name" value="BLR7088 PROTEIN"/>
    <property type="match status" value="1"/>
</dbReference>
<proteinExistence type="predicted"/>
<dbReference type="Pfam" id="PF04314">
    <property type="entry name" value="PCuAC"/>
    <property type="match status" value="1"/>
</dbReference>
<dbReference type="PATRIC" id="fig|161896.4.peg.1316"/>
<dbReference type="Gene3D" id="2.60.40.1890">
    <property type="entry name" value="PCu(A)C copper chaperone"/>
    <property type="match status" value="1"/>
</dbReference>
<dbReference type="EMBL" id="CP011311">
    <property type="protein sequence ID" value="AKE39304.1"/>
    <property type="molecule type" value="Genomic_DNA"/>
</dbReference>
<organism evidence="2 3">
    <name type="scientific">Corynebacterium camporealensis</name>
    <dbReference type="NCBI Taxonomy" id="161896"/>
    <lineage>
        <taxon>Bacteria</taxon>
        <taxon>Bacillati</taxon>
        <taxon>Actinomycetota</taxon>
        <taxon>Actinomycetes</taxon>
        <taxon>Mycobacteriales</taxon>
        <taxon>Corynebacteriaceae</taxon>
        <taxon>Corynebacterium</taxon>
    </lineage>
</organism>
<feature type="compositionally biased region" description="Basic and acidic residues" evidence="1">
    <location>
        <begin position="171"/>
        <end position="186"/>
    </location>
</feature>
<keyword evidence="3" id="KW-1185">Reference proteome</keyword>
<dbReference type="InterPro" id="IPR058248">
    <property type="entry name" value="Lxx211020-like"/>
</dbReference>
<feature type="region of interest" description="Disordered" evidence="1">
    <location>
        <begin position="158"/>
        <end position="186"/>
    </location>
</feature>
<dbReference type="PROSITE" id="PS51257">
    <property type="entry name" value="PROKAR_LIPOPROTEIN"/>
    <property type="match status" value="1"/>
</dbReference>
<protein>
    <submittedName>
        <fullName evidence="2">Uncharacterized protein</fullName>
    </submittedName>
</protein>
<evidence type="ECO:0000313" key="3">
    <source>
        <dbReference type="Proteomes" id="UP000033566"/>
    </source>
</evidence>
<accession>A0A0F6TAU1</accession>
<name>A0A0F6TAU1_9CORY</name>
<dbReference type="KEGG" id="ccj:UL81_06705"/>
<reference evidence="2 3" key="1">
    <citation type="journal article" date="2015" name="Genome Announc.">
        <title>Complete Genome Sequence of Corynebacterium camporealensis DSM 44610, Isolated from the Milk of a Manchega Sheep with Subclinical Mastitis.</title>
        <authorList>
            <person name="Ruckert C."/>
            <person name="Albersmeier A."/>
            <person name="Winkler A."/>
            <person name="Tauch A."/>
        </authorList>
    </citation>
    <scope>NUCLEOTIDE SEQUENCE [LARGE SCALE GENOMIC DNA]</scope>
    <source>
        <strain evidence="2 3">DSM 44610</strain>
    </source>
</reference>
<dbReference type="Proteomes" id="UP000033566">
    <property type="component" value="Chromosome"/>
</dbReference>
<dbReference type="OrthoDB" id="9796962at2"/>
<sequence>MNKFALGTAAVLAGLSLTACSPNEEPAEETVASESAAAPELSFENAVVRAAEEGKEMTAIFGELVNDGEEDVAITGFSSNADADSNEIHETVDGQMREMTEPLVVPAGETVTLEPGGAHFMLMGLHTPIQAGETVELTLQLEDDQELDLGEIEARTMGAGDENYGDLEGGEMDHGDMDHGEMEHES</sequence>
<evidence type="ECO:0000256" key="1">
    <source>
        <dbReference type="SAM" id="MobiDB-lite"/>
    </source>
</evidence>
<dbReference type="RefSeq" id="WP_035104851.1">
    <property type="nucleotide sequence ID" value="NZ_CP011311.1"/>
</dbReference>
<gene>
    <name evidence="2" type="ORF">UL81_06705</name>
</gene>